<dbReference type="Proteomes" id="UP001055712">
    <property type="component" value="Unassembled WGS sequence"/>
</dbReference>
<dbReference type="EMBL" id="SIDB01000002">
    <property type="protein sequence ID" value="KAI3436322.1"/>
    <property type="molecule type" value="Genomic_DNA"/>
</dbReference>
<evidence type="ECO:0000313" key="3">
    <source>
        <dbReference type="Proteomes" id="UP001055712"/>
    </source>
</evidence>
<gene>
    <name evidence="2" type="ORF">D9Q98_002375</name>
</gene>
<proteinExistence type="predicted"/>
<accession>A0A9D4Z175</accession>
<sequence>MIAYLLLSLLLSTTLQSAQGRQMPFRPETHRLLTEQATEEAFALPASAVAGSPSPLLNAPHVDGWVTVAAPRSNSTYADDEALETRIIDGTVDSGNAAFPYAAYLEWTWAAARLLRAPAPSLPLIGWSPRRTA</sequence>
<feature type="chain" id="PRO_5039085622" evidence="1">
    <location>
        <begin position="21"/>
        <end position="133"/>
    </location>
</feature>
<evidence type="ECO:0000256" key="1">
    <source>
        <dbReference type="SAM" id="SignalP"/>
    </source>
</evidence>
<organism evidence="2 3">
    <name type="scientific">Chlorella vulgaris</name>
    <name type="common">Green alga</name>
    <dbReference type="NCBI Taxonomy" id="3077"/>
    <lineage>
        <taxon>Eukaryota</taxon>
        <taxon>Viridiplantae</taxon>
        <taxon>Chlorophyta</taxon>
        <taxon>core chlorophytes</taxon>
        <taxon>Trebouxiophyceae</taxon>
        <taxon>Chlorellales</taxon>
        <taxon>Chlorellaceae</taxon>
        <taxon>Chlorella clade</taxon>
        <taxon>Chlorella</taxon>
    </lineage>
</organism>
<protein>
    <submittedName>
        <fullName evidence="2">Uncharacterized protein</fullName>
    </submittedName>
</protein>
<evidence type="ECO:0000313" key="2">
    <source>
        <dbReference type="EMBL" id="KAI3436322.1"/>
    </source>
</evidence>
<reference evidence="2" key="1">
    <citation type="journal article" date="2019" name="Plant J.">
        <title>Chlorella vulgaris genome assembly and annotation reveals the molecular basis for metabolic acclimation to high light conditions.</title>
        <authorList>
            <person name="Cecchin M."/>
            <person name="Marcolungo L."/>
            <person name="Rossato M."/>
            <person name="Girolomoni L."/>
            <person name="Cosentino E."/>
            <person name="Cuine S."/>
            <person name="Li-Beisson Y."/>
            <person name="Delledonne M."/>
            <person name="Ballottari M."/>
        </authorList>
    </citation>
    <scope>NUCLEOTIDE SEQUENCE</scope>
    <source>
        <strain evidence="2">211/11P</strain>
    </source>
</reference>
<keyword evidence="3" id="KW-1185">Reference proteome</keyword>
<reference evidence="2" key="2">
    <citation type="submission" date="2020-11" db="EMBL/GenBank/DDBJ databases">
        <authorList>
            <person name="Cecchin M."/>
            <person name="Marcolungo L."/>
            <person name="Rossato M."/>
            <person name="Girolomoni L."/>
            <person name="Cosentino E."/>
            <person name="Cuine S."/>
            <person name="Li-Beisson Y."/>
            <person name="Delledonne M."/>
            <person name="Ballottari M."/>
        </authorList>
    </citation>
    <scope>NUCLEOTIDE SEQUENCE</scope>
    <source>
        <strain evidence="2">211/11P</strain>
        <tissue evidence="2">Whole cell</tissue>
    </source>
</reference>
<keyword evidence="1" id="KW-0732">Signal</keyword>
<name>A0A9D4Z175_CHLVU</name>
<dbReference type="AlphaFoldDB" id="A0A9D4Z175"/>
<feature type="signal peptide" evidence="1">
    <location>
        <begin position="1"/>
        <end position="20"/>
    </location>
</feature>
<comment type="caution">
    <text evidence="2">The sequence shown here is derived from an EMBL/GenBank/DDBJ whole genome shotgun (WGS) entry which is preliminary data.</text>
</comment>